<dbReference type="EMBL" id="VBAP01000093">
    <property type="protein sequence ID" value="TMI72187.1"/>
    <property type="molecule type" value="Genomic_DNA"/>
</dbReference>
<evidence type="ECO:0000256" key="1">
    <source>
        <dbReference type="ARBA" id="ARBA00001043"/>
    </source>
</evidence>
<dbReference type="InterPro" id="IPR023416">
    <property type="entry name" value="Transthyretin/HIU_hydrolase_d"/>
</dbReference>
<proteinExistence type="inferred from homology"/>
<dbReference type="AlphaFoldDB" id="A0A537ILZ8"/>
<organism evidence="9 10">
    <name type="scientific">Candidatus Segetimicrobium genomatis</name>
    <dbReference type="NCBI Taxonomy" id="2569760"/>
    <lineage>
        <taxon>Bacteria</taxon>
        <taxon>Bacillati</taxon>
        <taxon>Candidatus Sysuimicrobiota</taxon>
        <taxon>Candidatus Sysuimicrobiia</taxon>
        <taxon>Candidatus Sysuimicrobiales</taxon>
        <taxon>Candidatus Segetimicrobiaceae</taxon>
        <taxon>Candidatus Segetimicrobium</taxon>
    </lineage>
</organism>
<evidence type="ECO:0000313" key="10">
    <source>
        <dbReference type="Proteomes" id="UP000318834"/>
    </source>
</evidence>
<evidence type="ECO:0000313" key="9">
    <source>
        <dbReference type="EMBL" id="TMI72187.1"/>
    </source>
</evidence>
<evidence type="ECO:0000256" key="3">
    <source>
        <dbReference type="ARBA" id="ARBA00009850"/>
    </source>
</evidence>
<dbReference type="PROSITE" id="PS00768">
    <property type="entry name" value="TRANSTHYRETIN_1"/>
    <property type="match status" value="1"/>
</dbReference>
<evidence type="ECO:0000256" key="4">
    <source>
        <dbReference type="ARBA" id="ARBA00011881"/>
    </source>
</evidence>
<feature type="domain" description="Transthyretin/hydroxyisourate hydrolase" evidence="8">
    <location>
        <begin position="8"/>
        <end position="102"/>
    </location>
</feature>
<dbReference type="GO" id="GO:0006144">
    <property type="term" value="P:purine nucleobase metabolic process"/>
    <property type="evidence" value="ECO:0007669"/>
    <property type="project" value="UniProtKB-KW"/>
</dbReference>
<keyword evidence="6 7" id="KW-0378">Hydrolase</keyword>
<reference evidence="9 10" key="1">
    <citation type="journal article" date="2019" name="Nat. Microbiol.">
        <title>Mediterranean grassland soil C-N compound turnover is dependent on rainfall and depth, and is mediated by genomically divergent microorganisms.</title>
        <authorList>
            <person name="Diamond S."/>
            <person name="Andeer P.F."/>
            <person name="Li Z."/>
            <person name="Crits-Christoph A."/>
            <person name="Burstein D."/>
            <person name="Anantharaman K."/>
            <person name="Lane K.R."/>
            <person name="Thomas B.C."/>
            <person name="Pan C."/>
            <person name="Northen T.R."/>
            <person name="Banfield J.F."/>
        </authorList>
    </citation>
    <scope>NUCLEOTIDE SEQUENCE [LARGE SCALE GENOMIC DNA]</scope>
    <source>
        <strain evidence="9">NP_8</strain>
    </source>
</reference>
<dbReference type="GO" id="GO:0033971">
    <property type="term" value="F:hydroxyisourate hydrolase activity"/>
    <property type="evidence" value="ECO:0007669"/>
    <property type="project" value="UniProtKB-EC"/>
</dbReference>
<dbReference type="InterPro" id="IPR014306">
    <property type="entry name" value="Hydroxyisourate_hydrolase"/>
</dbReference>
<gene>
    <name evidence="9" type="primary">uraH</name>
    <name evidence="9" type="ORF">E6H05_11530</name>
</gene>
<evidence type="ECO:0000259" key="8">
    <source>
        <dbReference type="Pfam" id="PF00576"/>
    </source>
</evidence>
<comment type="caution">
    <text evidence="9">The sequence shown here is derived from an EMBL/GenBank/DDBJ whole genome shotgun (WGS) entry which is preliminary data.</text>
</comment>
<dbReference type="NCBIfam" id="TIGR02962">
    <property type="entry name" value="hdxy_isourate"/>
    <property type="match status" value="1"/>
</dbReference>
<sequence length="103" mass="11427">MAEGRPSISTHVLDTDRGLPARGVRVELYRQGRLVSAQQTNDDGRIVDLVQGALEAGVYRLVFHVPSPFFSKLEVEFNVADAGRHYHIPLIVAPYMCATYRGS</sequence>
<dbReference type="Pfam" id="PF00576">
    <property type="entry name" value="Transthyretin"/>
    <property type="match status" value="1"/>
</dbReference>
<dbReference type="SUPFAM" id="SSF49472">
    <property type="entry name" value="Transthyretin (synonym: prealbumin)"/>
    <property type="match status" value="1"/>
</dbReference>
<dbReference type="PANTHER" id="PTHR10395">
    <property type="entry name" value="URICASE AND TRANSTHYRETIN-RELATED"/>
    <property type="match status" value="1"/>
</dbReference>
<comment type="similarity">
    <text evidence="3 7">Belongs to the transthyretin family. 5-hydroxyisourate hydrolase subfamily.</text>
</comment>
<dbReference type="Gene3D" id="2.60.40.180">
    <property type="entry name" value="Transthyretin/hydroxyisourate hydrolase domain"/>
    <property type="match status" value="1"/>
</dbReference>
<comment type="subunit">
    <text evidence="4 7">Homotetramer.</text>
</comment>
<evidence type="ECO:0000256" key="6">
    <source>
        <dbReference type="ARBA" id="ARBA00022801"/>
    </source>
</evidence>
<comment type="catalytic activity">
    <reaction evidence="1 7">
        <text>5-hydroxyisourate + H2O = 5-hydroxy-2-oxo-4-ureido-2,5-dihydro-1H-imidazole-5-carboxylate + H(+)</text>
        <dbReference type="Rhea" id="RHEA:23736"/>
        <dbReference type="ChEBI" id="CHEBI:15377"/>
        <dbReference type="ChEBI" id="CHEBI:15378"/>
        <dbReference type="ChEBI" id="CHEBI:18072"/>
        <dbReference type="ChEBI" id="CHEBI:58639"/>
        <dbReference type="EC" id="3.5.2.17"/>
    </reaction>
</comment>
<evidence type="ECO:0000256" key="2">
    <source>
        <dbReference type="ARBA" id="ARBA00002704"/>
    </source>
</evidence>
<evidence type="ECO:0000256" key="5">
    <source>
        <dbReference type="ARBA" id="ARBA00022631"/>
    </source>
</evidence>
<name>A0A537ILZ8_9BACT</name>
<dbReference type="InterPro" id="IPR036817">
    <property type="entry name" value="Transthyretin/HIU_hydrolase_sf"/>
</dbReference>
<keyword evidence="5 7" id="KW-0659">Purine metabolism</keyword>
<dbReference type="EC" id="3.5.2.17" evidence="7"/>
<dbReference type="PANTHER" id="PTHR10395:SF7">
    <property type="entry name" value="5-HYDROXYISOURATE HYDROLASE"/>
    <property type="match status" value="1"/>
</dbReference>
<evidence type="ECO:0000256" key="7">
    <source>
        <dbReference type="RuleBase" id="RU361270"/>
    </source>
</evidence>
<protein>
    <recommendedName>
        <fullName evidence="7">5-hydroxyisourate hydrolase</fullName>
        <shortName evidence="7">HIU hydrolase</shortName>
        <shortName evidence="7">HIUHase</shortName>
        <ecNumber evidence="7">3.5.2.17</ecNumber>
    </recommendedName>
</protein>
<dbReference type="InterPro" id="IPR023418">
    <property type="entry name" value="Thyroxine_BS"/>
</dbReference>
<dbReference type="Proteomes" id="UP000318834">
    <property type="component" value="Unassembled WGS sequence"/>
</dbReference>
<comment type="function">
    <text evidence="2">Catalyzes the hydrolysis of 5-hydroxyisourate (HIU) to 2-oxo-4-hydroxy-4-carboxy-5-ureidoimidazoline (OHCU).</text>
</comment>
<accession>A0A537ILZ8</accession>